<name>A0A1H9KEX8_BUTFI</name>
<proteinExistence type="predicted"/>
<protein>
    <submittedName>
        <fullName evidence="2">Uncharacterized protein</fullName>
    </submittedName>
</protein>
<keyword evidence="1" id="KW-0175">Coiled coil</keyword>
<feature type="coiled-coil region" evidence="1">
    <location>
        <begin position="81"/>
        <end position="126"/>
    </location>
</feature>
<dbReference type="RefSeq" id="WP_074753654.1">
    <property type="nucleotide sequence ID" value="NZ_FOGJ01000001.1"/>
</dbReference>
<dbReference type="EMBL" id="FOGJ01000001">
    <property type="protein sequence ID" value="SEQ97671.1"/>
    <property type="molecule type" value="Genomic_DNA"/>
</dbReference>
<evidence type="ECO:0000256" key="1">
    <source>
        <dbReference type="SAM" id="Coils"/>
    </source>
</evidence>
<sequence>MSRSKADIEADIQSCSDKIAELEAVLELLTEYQTRLSEDHTDYTDNVKTPVDEYDFAENDDWLGKNEGAAETIRETLSLCMTSYDNDITKLEGQIAEAIEKINSMIEEENERLAQLKEELDNWTEDPGTSEGTE</sequence>
<reference evidence="2 3" key="1">
    <citation type="submission" date="2016-10" db="EMBL/GenBank/DDBJ databases">
        <authorList>
            <person name="de Groot N.N."/>
        </authorList>
    </citation>
    <scope>NUCLEOTIDE SEQUENCE [LARGE SCALE GENOMIC DNA]</scope>
    <source>
        <strain evidence="2 3">AR40</strain>
    </source>
</reference>
<evidence type="ECO:0000313" key="3">
    <source>
        <dbReference type="Proteomes" id="UP000182584"/>
    </source>
</evidence>
<accession>A0A1H9KEX8</accession>
<evidence type="ECO:0000313" key="2">
    <source>
        <dbReference type="EMBL" id="SEQ97671.1"/>
    </source>
</evidence>
<dbReference type="AlphaFoldDB" id="A0A1H9KEX8"/>
<dbReference type="Proteomes" id="UP000182584">
    <property type="component" value="Unassembled WGS sequence"/>
</dbReference>
<gene>
    <name evidence="2" type="ORF">SAMN04487884_10133</name>
</gene>
<organism evidence="2 3">
    <name type="scientific">Butyrivibrio fibrisolvens</name>
    <dbReference type="NCBI Taxonomy" id="831"/>
    <lineage>
        <taxon>Bacteria</taxon>
        <taxon>Bacillati</taxon>
        <taxon>Bacillota</taxon>
        <taxon>Clostridia</taxon>
        <taxon>Lachnospirales</taxon>
        <taxon>Lachnospiraceae</taxon>
        <taxon>Butyrivibrio</taxon>
    </lineage>
</organism>